<name>A0ABT6LRK1_9ACTN</name>
<protein>
    <submittedName>
        <fullName evidence="3">Cupredoxin-like copper-binding protein</fullName>
    </submittedName>
</protein>
<feature type="region of interest" description="Disordered" evidence="1">
    <location>
        <begin position="80"/>
        <end position="110"/>
    </location>
</feature>
<comment type="caution">
    <text evidence="3">The sequence shown here is derived from an EMBL/GenBank/DDBJ whole genome shotgun (WGS) entry which is preliminary data.</text>
</comment>
<feature type="compositionally biased region" description="Low complexity" evidence="1">
    <location>
        <begin position="80"/>
        <end position="103"/>
    </location>
</feature>
<organism evidence="3 4">
    <name type="scientific">Streptomyces pseudovenezuelae</name>
    <dbReference type="NCBI Taxonomy" id="67350"/>
    <lineage>
        <taxon>Bacteria</taxon>
        <taxon>Bacillati</taxon>
        <taxon>Actinomycetota</taxon>
        <taxon>Actinomycetes</taxon>
        <taxon>Kitasatosporales</taxon>
        <taxon>Streptomycetaceae</taxon>
        <taxon>Streptomyces</taxon>
        <taxon>Streptomyces aurantiacus group</taxon>
    </lineage>
</organism>
<dbReference type="RefSeq" id="WP_280879799.1">
    <property type="nucleotide sequence ID" value="NZ_JARXVH010000011.1"/>
</dbReference>
<accession>A0ABT6LRK1</accession>
<feature type="region of interest" description="Disordered" evidence="1">
    <location>
        <begin position="1"/>
        <end position="43"/>
    </location>
</feature>
<feature type="compositionally biased region" description="Basic and acidic residues" evidence="1">
    <location>
        <begin position="213"/>
        <end position="224"/>
    </location>
</feature>
<dbReference type="Proteomes" id="UP001160499">
    <property type="component" value="Unassembled WGS sequence"/>
</dbReference>
<dbReference type="EMBL" id="JARXVH010000011">
    <property type="protein sequence ID" value="MDH6218957.1"/>
    <property type="molecule type" value="Genomic_DNA"/>
</dbReference>
<feature type="transmembrane region" description="Helical" evidence="2">
    <location>
        <begin position="56"/>
        <end position="76"/>
    </location>
</feature>
<proteinExistence type="predicted"/>
<feature type="region of interest" description="Disordered" evidence="1">
    <location>
        <begin position="210"/>
        <end position="256"/>
    </location>
</feature>
<keyword evidence="2" id="KW-0472">Membrane</keyword>
<reference evidence="3 4" key="1">
    <citation type="submission" date="2023-04" db="EMBL/GenBank/DDBJ databases">
        <title>Forest soil microbial communities from Buena Vista Peninsula, Colon Province, Panama.</title>
        <authorList>
            <person name="Bouskill N."/>
        </authorList>
    </citation>
    <scope>NUCLEOTIDE SEQUENCE [LARGE SCALE GENOMIC DNA]</scope>
    <source>
        <strain evidence="3 4">GGS1</strain>
    </source>
</reference>
<feature type="compositionally biased region" description="Pro residues" evidence="1">
    <location>
        <begin position="234"/>
        <end position="246"/>
    </location>
</feature>
<keyword evidence="4" id="KW-1185">Reference proteome</keyword>
<keyword evidence="2" id="KW-1133">Transmembrane helix</keyword>
<evidence type="ECO:0000256" key="1">
    <source>
        <dbReference type="SAM" id="MobiDB-lite"/>
    </source>
</evidence>
<sequence length="256" mass="26096">MTHEPDQQPTAGGEPPERPFGTTSDWEVMTGPGGGERAPGPTWDRVWRHRSARARAVIAATTVAVLAIGGTVAVAATSAGSGESASPSAASASTSASPTPNGPGERHGGGRWFGLGGMGAHGEATVKDQDTGKWVVRVWQRGTVEKVDGDQVTVKSGDGAEWTWTVPSDATVFHDGTKGSGADDLKKGETAFLAGTRADDGTRTATNALMGTWDHKGQGGDHRGGGPGRGPRDWQPPSPSTPPSPSAKPSDSGATT</sequence>
<gene>
    <name evidence="3" type="ORF">M2283_006291</name>
</gene>
<evidence type="ECO:0000313" key="3">
    <source>
        <dbReference type="EMBL" id="MDH6218957.1"/>
    </source>
</evidence>
<feature type="compositionally biased region" description="Low complexity" evidence="1">
    <location>
        <begin position="247"/>
        <end position="256"/>
    </location>
</feature>
<keyword evidence="2" id="KW-0812">Transmembrane</keyword>
<evidence type="ECO:0000256" key="2">
    <source>
        <dbReference type="SAM" id="Phobius"/>
    </source>
</evidence>
<evidence type="ECO:0000313" key="4">
    <source>
        <dbReference type="Proteomes" id="UP001160499"/>
    </source>
</evidence>